<dbReference type="Proteomes" id="UP000000305">
    <property type="component" value="Unassembled WGS sequence"/>
</dbReference>
<dbReference type="EMBL" id="GL732561">
    <property type="protein sequence ID" value="EFX77700.1"/>
    <property type="molecule type" value="Genomic_DNA"/>
</dbReference>
<dbReference type="OrthoDB" id="6362541at2759"/>
<reference evidence="4 5" key="1">
    <citation type="journal article" date="2011" name="Science">
        <title>The ecoresponsive genome of Daphnia pulex.</title>
        <authorList>
            <person name="Colbourne J.K."/>
            <person name="Pfrender M.E."/>
            <person name="Gilbert D."/>
            <person name="Thomas W.K."/>
            <person name="Tucker A."/>
            <person name="Oakley T.H."/>
            <person name="Tokishita S."/>
            <person name="Aerts A."/>
            <person name="Arnold G.J."/>
            <person name="Basu M.K."/>
            <person name="Bauer D.J."/>
            <person name="Caceres C.E."/>
            <person name="Carmel L."/>
            <person name="Casola C."/>
            <person name="Choi J.H."/>
            <person name="Detter J.C."/>
            <person name="Dong Q."/>
            <person name="Dusheyko S."/>
            <person name="Eads B.D."/>
            <person name="Frohlich T."/>
            <person name="Geiler-Samerotte K.A."/>
            <person name="Gerlach D."/>
            <person name="Hatcher P."/>
            <person name="Jogdeo S."/>
            <person name="Krijgsveld J."/>
            <person name="Kriventseva E.V."/>
            <person name="Kultz D."/>
            <person name="Laforsch C."/>
            <person name="Lindquist E."/>
            <person name="Lopez J."/>
            <person name="Manak J.R."/>
            <person name="Muller J."/>
            <person name="Pangilinan J."/>
            <person name="Patwardhan R.P."/>
            <person name="Pitluck S."/>
            <person name="Pritham E.J."/>
            <person name="Rechtsteiner A."/>
            <person name="Rho M."/>
            <person name="Rogozin I.B."/>
            <person name="Sakarya O."/>
            <person name="Salamov A."/>
            <person name="Schaack S."/>
            <person name="Shapiro H."/>
            <person name="Shiga Y."/>
            <person name="Skalitzky C."/>
            <person name="Smith Z."/>
            <person name="Souvorov A."/>
            <person name="Sung W."/>
            <person name="Tang Z."/>
            <person name="Tsuchiya D."/>
            <person name="Tu H."/>
            <person name="Vos H."/>
            <person name="Wang M."/>
            <person name="Wolf Y.I."/>
            <person name="Yamagata H."/>
            <person name="Yamada T."/>
            <person name="Ye Y."/>
            <person name="Shaw J.R."/>
            <person name="Andrews J."/>
            <person name="Crease T.J."/>
            <person name="Tang H."/>
            <person name="Lucas S.M."/>
            <person name="Robertson H.M."/>
            <person name="Bork P."/>
            <person name="Koonin E.V."/>
            <person name="Zdobnov E.M."/>
            <person name="Grigoriev I.V."/>
            <person name="Lynch M."/>
            <person name="Boore J.L."/>
        </authorList>
    </citation>
    <scope>NUCLEOTIDE SEQUENCE [LARGE SCALE GENOMIC DNA]</scope>
</reference>
<proteinExistence type="predicted"/>
<evidence type="ECO:0000256" key="2">
    <source>
        <dbReference type="SAM" id="Phobius"/>
    </source>
</evidence>
<name>E9GSB2_DAPPU</name>
<evidence type="ECO:0008006" key="6">
    <source>
        <dbReference type="Google" id="ProtNLM"/>
    </source>
</evidence>
<feature type="transmembrane region" description="Helical" evidence="2">
    <location>
        <begin position="38"/>
        <end position="60"/>
    </location>
</feature>
<feature type="chain" id="PRO_5003240553" description="MARVEL domain-containing protein" evidence="3">
    <location>
        <begin position="24"/>
        <end position="234"/>
    </location>
</feature>
<evidence type="ECO:0000256" key="3">
    <source>
        <dbReference type="SAM" id="SignalP"/>
    </source>
</evidence>
<keyword evidence="2" id="KW-0472">Membrane</keyword>
<protein>
    <recommendedName>
        <fullName evidence="6">MARVEL domain-containing protein</fullName>
    </recommendedName>
</protein>
<keyword evidence="2" id="KW-1133">Transmembrane helix</keyword>
<feature type="region of interest" description="Disordered" evidence="1">
    <location>
        <begin position="184"/>
        <end position="234"/>
    </location>
</feature>
<keyword evidence="3" id="KW-0732">Signal</keyword>
<dbReference type="KEGG" id="dpx:DAPPUDRAFT_321223"/>
<keyword evidence="2" id="KW-0812">Transmembrane</keyword>
<evidence type="ECO:0000313" key="4">
    <source>
        <dbReference type="EMBL" id="EFX77700.1"/>
    </source>
</evidence>
<dbReference type="InParanoid" id="E9GSB2"/>
<feature type="signal peptide" evidence="3">
    <location>
        <begin position="1"/>
        <end position="23"/>
    </location>
</feature>
<gene>
    <name evidence="4" type="ORF">DAPPUDRAFT_321223</name>
</gene>
<dbReference type="HOGENOM" id="CLU_1186073_0_0_1"/>
<sequence length="234" mass="25041">MAVGSVFTSIALILLALLSLTSTTYQGTFPSLCTASNIILTVVGFIGFFISIALLTIAAITSSSSKWSQSASTEMEVVKQDFKEDIKQDSIDISLQEPIAPSEVEAIISPPAAESTGSTGSDGIYESLKSQQGSVAESATLDSSTIITQILEPIYAIPMKKKTNSSTTLASAGDFDIEVDNRRDSEVNENKVAPTKWFHRETADEPVGSDVDDDQHSRNIELPKEDVVVHAPPN</sequence>
<evidence type="ECO:0000256" key="1">
    <source>
        <dbReference type="SAM" id="MobiDB-lite"/>
    </source>
</evidence>
<keyword evidence="5" id="KW-1185">Reference proteome</keyword>
<feature type="compositionally biased region" description="Basic and acidic residues" evidence="1">
    <location>
        <begin position="214"/>
        <end position="228"/>
    </location>
</feature>
<evidence type="ECO:0000313" key="5">
    <source>
        <dbReference type="Proteomes" id="UP000000305"/>
    </source>
</evidence>
<dbReference type="AlphaFoldDB" id="E9GSB2"/>
<accession>E9GSB2</accession>
<organism evidence="4 5">
    <name type="scientific">Daphnia pulex</name>
    <name type="common">Water flea</name>
    <dbReference type="NCBI Taxonomy" id="6669"/>
    <lineage>
        <taxon>Eukaryota</taxon>
        <taxon>Metazoa</taxon>
        <taxon>Ecdysozoa</taxon>
        <taxon>Arthropoda</taxon>
        <taxon>Crustacea</taxon>
        <taxon>Branchiopoda</taxon>
        <taxon>Diplostraca</taxon>
        <taxon>Cladocera</taxon>
        <taxon>Anomopoda</taxon>
        <taxon>Daphniidae</taxon>
        <taxon>Daphnia</taxon>
    </lineage>
</organism>